<sequence length="84" mass="8978">MTAAESTEYRVAHLQERLATQEVAELGVRAEICGGTVVLTGTVPTSRCREDILRIAREELAGVRVDSALTLADASAPDHSEELA</sequence>
<proteinExistence type="predicted"/>
<keyword evidence="3" id="KW-1185">Reference proteome</keyword>
<accession>A0A4U0RKK8</accession>
<dbReference type="OrthoDB" id="4322570at2"/>
<dbReference type="RefSeq" id="WP_136730804.1">
    <property type="nucleotide sequence ID" value="NZ_SUMC01000164.1"/>
</dbReference>
<dbReference type="Proteomes" id="UP000305778">
    <property type="component" value="Unassembled WGS sequence"/>
</dbReference>
<protein>
    <submittedName>
        <fullName evidence="2">BON domain-containing protein</fullName>
    </submittedName>
</protein>
<dbReference type="Gene3D" id="3.40.1520.20">
    <property type="match status" value="1"/>
</dbReference>
<dbReference type="EMBL" id="SUMC01000164">
    <property type="protein sequence ID" value="TJZ96281.1"/>
    <property type="molecule type" value="Genomic_DNA"/>
</dbReference>
<evidence type="ECO:0000313" key="2">
    <source>
        <dbReference type="EMBL" id="TJZ96281.1"/>
    </source>
</evidence>
<comment type="caution">
    <text evidence="2">The sequence shown here is derived from an EMBL/GenBank/DDBJ whole genome shotgun (WGS) entry which is preliminary data.</text>
</comment>
<gene>
    <name evidence="2" type="ORF">FCI23_51150</name>
</gene>
<feature type="domain" description="BON" evidence="1">
    <location>
        <begin position="12"/>
        <end position="71"/>
    </location>
</feature>
<evidence type="ECO:0000313" key="3">
    <source>
        <dbReference type="Proteomes" id="UP000305778"/>
    </source>
</evidence>
<dbReference type="AlphaFoldDB" id="A0A4U0RKK8"/>
<reference evidence="2 3" key="1">
    <citation type="submission" date="2019-04" db="EMBL/GenBank/DDBJ databases">
        <title>Streptomyces oryziradicis sp. nov., a novel actinomycete isolated from rhizosphere soil of rice (Oryza sativa L.).</title>
        <authorList>
            <person name="Li C."/>
        </authorList>
    </citation>
    <scope>NUCLEOTIDE SEQUENCE [LARGE SCALE GENOMIC DNA]</scope>
    <source>
        <strain evidence="2 3">NEAU-C40</strain>
    </source>
</reference>
<dbReference type="Pfam" id="PF04972">
    <property type="entry name" value="BON"/>
    <property type="match status" value="1"/>
</dbReference>
<name>A0A4U0RKK8_9ACTN</name>
<dbReference type="InterPro" id="IPR007055">
    <property type="entry name" value="BON_dom"/>
</dbReference>
<evidence type="ECO:0000259" key="1">
    <source>
        <dbReference type="Pfam" id="PF04972"/>
    </source>
</evidence>
<organism evidence="2 3">
    <name type="scientific">Actinacidiphila oryziradicis</name>
    <dbReference type="NCBI Taxonomy" id="2571141"/>
    <lineage>
        <taxon>Bacteria</taxon>
        <taxon>Bacillati</taxon>
        <taxon>Actinomycetota</taxon>
        <taxon>Actinomycetes</taxon>
        <taxon>Kitasatosporales</taxon>
        <taxon>Streptomycetaceae</taxon>
        <taxon>Actinacidiphila</taxon>
    </lineage>
</organism>